<dbReference type="SUPFAM" id="SSF52540">
    <property type="entry name" value="P-loop containing nucleoside triphosphate hydrolases"/>
    <property type="match status" value="1"/>
</dbReference>
<evidence type="ECO:0000256" key="1">
    <source>
        <dbReference type="SAM" id="MobiDB-lite"/>
    </source>
</evidence>
<name>A0A7N0UJ27_KALFE</name>
<dbReference type="Pfam" id="PF02492">
    <property type="entry name" value="cobW"/>
    <property type="match status" value="1"/>
</dbReference>
<dbReference type="InterPro" id="IPR051316">
    <property type="entry name" value="Zinc-reg_GTPase_activator"/>
</dbReference>
<keyword evidence="4" id="KW-1185">Reference proteome</keyword>
<dbReference type="InterPro" id="IPR027417">
    <property type="entry name" value="P-loop_NTPase"/>
</dbReference>
<evidence type="ECO:0000313" key="3">
    <source>
        <dbReference type="EnsemblPlants" id="Kaladp0068s0058.1.v1.1"/>
    </source>
</evidence>
<dbReference type="Proteomes" id="UP000594263">
    <property type="component" value="Unplaced"/>
</dbReference>
<feature type="region of interest" description="Disordered" evidence="1">
    <location>
        <begin position="1"/>
        <end position="32"/>
    </location>
</feature>
<dbReference type="PANTHER" id="PTHR13748">
    <property type="entry name" value="COBW-RELATED"/>
    <property type="match status" value="1"/>
</dbReference>
<organism evidence="3 4">
    <name type="scientific">Kalanchoe fedtschenkoi</name>
    <name type="common">Lavender scallops</name>
    <name type="synonym">South American air plant</name>
    <dbReference type="NCBI Taxonomy" id="63787"/>
    <lineage>
        <taxon>Eukaryota</taxon>
        <taxon>Viridiplantae</taxon>
        <taxon>Streptophyta</taxon>
        <taxon>Embryophyta</taxon>
        <taxon>Tracheophyta</taxon>
        <taxon>Spermatophyta</taxon>
        <taxon>Magnoliopsida</taxon>
        <taxon>eudicotyledons</taxon>
        <taxon>Gunneridae</taxon>
        <taxon>Pentapetalae</taxon>
        <taxon>Saxifragales</taxon>
        <taxon>Crassulaceae</taxon>
        <taxon>Kalanchoe</taxon>
    </lineage>
</organism>
<dbReference type="EnsemblPlants" id="Kaladp0068s0058.1.v1.1">
    <property type="protein sequence ID" value="Kaladp0068s0058.1.v1.1"/>
    <property type="gene ID" value="Kaladp0068s0058.v1.1"/>
</dbReference>
<dbReference type="GO" id="GO:0005737">
    <property type="term" value="C:cytoplasm"/>
    <property type="evidence" value="ECO:0007669"/>
    <property type="project" value="TreeGrafter"/>
</dbReference>
<accession>A0A7N0UJ27</accession>
<protein>
    <recommendedName>
        <fullName evidence="2">CobW/HypB/UreG nucleotide-binding domain-containing protein</fullName>
    </recommendedName>
</protein>
<feature type="domain" description="CobW/HypB/UreG nucleotide-binding" evidence="2">
    <location>
        <begin position="39"/>
        <end position="119"/>
    </location>
</feature>
<feature type="compositionally biased region" description="Basic and acidic residues" evidence="1">
    <location>
        <begin position="22"/>
        <end position="31"/>
    </location>
</feature>
<evidence type="ECO:0000259" key="2">
    <source>
        <dbReference type="Pfam" id="PF02492"/>
    </source>
</evidence>
<proteinExistence type="predicted"/>
<dbReference type="PANTHER" id="PTHR13748:SF31">
    <property type="entry name" value="ZINC-REGULATED GTPASE METALLOPROTEIN ACTIVATOR 1A-RELATED"/>
    <property type="match status" value="1"/>
</dbReference>
<dbReference type="InterPro" id="IPR003495">
    <property type="entry name" value="CobW/HypB/UreG_nucleotide-bd"/>
</dbReference>
<evidence type="ECO:0000313" key="4">
    <source>
        <dbReference type="Proteomes" id="UP000594263"/>
    </source>
</evidence>
<reference evidence="3" key="1">
    <citation type="submission" date="2021-01" db="UniProtKB">
        <authorList>
            <consortium name="EnsemblPlants"/>
        </authorList>
    </citation>
    <scope>IDENTIFICATION</scope>
</reference>
<sequence length="151" mass="16565">MDEDDKELPLAVETNDGLSQRQRQDTEKVAKNSEPSFGVTIITGYLGASNSTLINCVLNPQHGKRIEVISNEFGVERTMINERRGVALAEEVVELANDHICCIAKHGLVQAREQLIQRRSGSCMDPGVTLGKETNMDVYRCKGVLSGHGPD</sequence>
<dbReference type="AlphaFoldDB" id="A0A7N0UJ27"/>
<dbReference type="Gene3D" id="3.40.50.300">
    <property type="entry name" value="P-loop containing nucleotide triphosphate hydrolases"/>
    <property type="match status" value="1"/>
</dbReference>
<dbReference type="Gramene" id="Kaladp0068s0058.1.v1.1">
    <property type="protein sequence ID" value="Kaladp0068s0058.1.v1.1"/>
    <property type="gene ID" value="Kaladp0068s0058.v1.1"/>
</dbReference>